<dbReference type="EMBL" id="LSRX01000970">
    <property type="protein sequence ID" value="OLP85551.1"/>
    <property type="molecule type" value="Genomic_DNA"/>
</dbReference>
<proteinExistence type="predicted"/>
<dbReference type="OrthoDB" id="414234at2759"/>
<dbReference type="Proteomes" id="UP000186817">
    <property type="component" value="Unassembled WGS sequence"/>
</dbReference>
<sequence length="199" mass="22238">MARSCSPTVRLRTRGTAGIDDIFLSPLTTEEKQRLCLEAEKANCRDGDDSGEEASSSSVDMEEHAADSLQRVSVDDIQDYSQLDVSSSDFADGSSPEFAGMPAYVEQLKQETAELEDLRCCSVPFYHSKQLRFKWGGCPYHERRSLQPHGGDQRCESKVEHLGFEKIAAAVVAYQNFYQDTISPKDLWEQTSFLHAQAS</sequence>
<evidence type="ECO:0000313" key="2">
    <source>
        <dbReference type="Proteomes" id="UP000186817"/>
    </source>
</evidence>
<reference evidence="1 2" key="1">
    <citation type="submission" date="2016-02" db="EMBL/GenBank/DDBJ databases">
        <title>Genome analysis of coral dinoflagellate symbionts highlights evolutionary adaptations to a symbiotic lifestyle.</title>
        <authorList>
            <person name="Aranda M."/>
            <person name="Li Y."/>
            <person name="Liew Y.J."/>
            <person name="Baumgarten S."/>
            <person name="Simakov O."/>
            <person name="Wilson M."/>
            <person name="Piel J."/>
            <person name="Ashoor H."/>
            <person name="Bougouffa S."/>
            <person name="Bajic V.B."/>
            <person name="Ryu T."/>
            <person name="Ravasi T."/>
            <person name="Bayer T."/>
            <person name="Micklem G."/>
            <person name="Kim H."/>
            <person name="Bhak J."/>
            <person name="Lajeunesse T.C."/>
            <person name="Voolstra C.R."/>
        </authorList>
    </citation>
    <scope>NUCLEOTIDE SEQUENCE [LARGE SCALE GENOMIC DNA]</scope>
    <source>
        <strain evidence="1 2">CCMP2467</strain>
    </source>
</reference>
<comment type="caution">
    <text evidence="1">The sequence shown here is derived from an EMBL/GenBank/DDBJ whole genome shotgun (WGS) entry which is preliminary data.</text>
</comment>
<name>A0A1Q9CRL4_SYMMI</name>
<protein>
    <submittedName>
        <fullName evidence="1">Uncharacterized protein</fullName>
    </submittedName>
</protein>
<organism evidence="1 2">
    <name type="scientific">Symbiodinium microadriaticum</name>
    <name type="common">Dinoflagellate</name>
    <name type="synonym">Zooxanthella microadriatica</name>
    <dbReference type="NCBI Taxonomy" id="2951"/>
    <lineage>
        <taxon>Eukaryota</taxon>
        <taxon>Sar</taxon>
        <taxon>Alveolata</taxon>
        <taxon>Dinophyceae</taxon>
        <taxon>Suessiales</taxon>
        <taxon>Symbiodiniaceae</taxon>
        <taxon>Symbiodinium</taxon>
    </lineage>
</organism>
<evidence type="ECO:0000313" key="1">
    <source>
        <dbReference type="EMBL" id="OLP85551.1"/>
    </source>
</evidence>
<accession>A0A1Q9CRL4</accession>
<keyword evidence="2" id="KW-1185">Reference proteome</keyword>
<gene>
    <name evidence="1" type="ORF">AK812_SmicGene33452</name>
</gene>
<dbReference type="AlphaFoldDB" id="A0A1Q9CRL4"/>